<organism evidence="3 4">
    <name type="scientific">Gordonia crocea</name>
    <dbReference type="NCBI Taxonomy" id="589162"/>
    <lineage>
        <taxon>Bacteria</taxon>
        <taxon>Bacillati</taxon>
        <taxon>Actinomycetota</taxon>
        <taxon>Actinomycetes</taxon>
        <taxon>Mycobacteriales</taxon>
        <taxon>Gordoniaceae</taxon>
        <taxon>Gordonia</taxon>
    </lineage>
</organism>
<comment type="caution">
    <text evidence="3">The sequence shown here is derived from an EMBL/GenBank/DDBJ whole genome shotgun (WGS) entry which is preliminary data.</text>
</comment>
<keyword evidence="1" id="KW-1133">Transmembrane helix</keyword>
<dbReference type="PANTHER" id="PTHR33371">
    <property type="entry name" value="INTERMEMBRANE PHOSPHOLIPID TRANSPORT SYSTEM BINDING PROTEIN MLAD-RELATED"/>
    <property type="match status" value="1"/>
</dbReference>
<dbReference type="GO" id="GO:0005576">
    <property type="term" value="C:extracellular region"/>
    <property type="evidence" value="ECO:0007669"/>
    <property type="project" value="TreeGrafter"/>
</dbReference>
<evidence type="ECO:0000259" key="2">
    <source>
        <dbReference type="Pfam" id="PF02470"/>
    </source>
</evidence>
<gene>
    <name evidence="3" type="ORF">nbrc107697_22870</name>
</gene>
<feature type="domain" description="Mce/MlaD" evidence="2">
    <location>
        <begin position="36"/>
        <end position="109"/>
    </location>
</feature>
<proteinExistence type="predicted"/>
<dbReference type="Pfam" id="PF02470">
    <property type="entry name" value="MlaD"/>
    <property type="match status" value="1"/>
</dbReference>
<dbReference type="EMBL" id="BJOU01000001">
    <property type="protein sequence ID" value="GED98248.1"/>
    <property type="molecule type" value="Genomic_DNA"/>
</dbReference>
<dbReference type="NCBIfam" id="TIGR00996">
    <property type="entry name" value="Mtu_fam_mce"/>
    <property type="match status" value="1"/>
</dbReference>
<keyword evidence="4" id="KW-1185">Reference proteome</keyword>
<evidence type="ECO:0000313" key="3">
    <source>
        <dbReference type="EMBL" id="GED98248.1"/>
    </source>
</evidence>
<evidence type="ECO:0000313" key="4">
    <source>
        <dbReference type="Proteomes" id="UP000444980"/>
    </source>
</evidence>
<keyword evidence="1" id="KW-0472">Membrane</keyword>
<dbReference type="InterPro" id="IPR005693">
    <property type="entry name" value="Mce"/>
</dbReference>
<dbReference type="InterPro" id="IPR052336">
    <property type="entry name" value="MlaD_Phospholipid_Transporter"/>
</dbReference>
<dbReference type="AlphaFoldDB" id="A0A7I9UYJ5"/>
<feature type="transmembrane region" description="Helical" evidence="1">
    <location>
        <begin position="7"/>
        <end position="25"/>
    </location>
</feature>
<keyword evidence="1" id="KW-0812">Transmembrane</keyword>
<dbReference type="Proteomes" id="UP000444980">
    <property type="component" value="Unassembled WGS sequence"/>
</dbReference>
<protein>
    <submittedName>
        <fullName evidence="3">Putative MCE family protein</fullName>
    </submittedName>
</protein>
<dbReference type="InterPro" id="IPR003399">
    <property type="entry name" value="Mce/MlaD"/>
</dbReference>
<sequence>MSIRKPLIGFSLFAIVALLLTYTIWSTLMRTGPRHTHTYTAVFNDASGLADGDDVRMAGVRVGRVGAVELENGKARVDFTVDTSQQVYTATKAAIRYQNLIGQRYIQLSLVDGAPRTPLDKGSRLQQPSEDSFDVTRLLAGFQPLFDTLTSEQINGLSEGLIAVFQGDKVSLTTTVAQISTLANDMANRDQVIGSIVTHLSGVLRDLARQGSQMSDLVKGTGDLVASLNGNSAAFGRVVDEVGRTAAGFGAILGQTQSSLDSAGRDATRATNRLIKIGAKLDRAAVEVPVFLGHFPMVIGQGAHLNIYACDLDVSFGDVLLPPGIMNKIGGTAHSEACR</sequence>
<reference evidence="4" key="1">
    <citation type="submission" date="2019-06" db="EMBL/GenBank/DDBJ databases">
        <title>Gordonia isolated from sludge of a wastewater treatment plant.</title>
        <authorList>
            <person name="Tamura T."/>
            <person name="Aoyama K."/>
            <person name="Kang Y."/>
            <person name="Saito S."/>
            <person name="Akiyama N."/>
            <person name="Yazawa K."/>
            <person name="Gonoi T."/>
            <person name="Mikami Y."/>
        </authorList>
    </citation>
    <scope>NUCLEOTIDE SEQUENCE [LARGE SCALE GENOMIC DNA]</scope>
    <source>
        <strain evidence="4">NBRC 107697</strain>
    </source>
</reference>
<accession>A0A7I9UYJ5</accession>
<evidence type="ECO:0000256" key="1">
    <source>
        <dbReference type="SAM" id="Phobius"/>
    </source>
</evidence>
<name>A0A7I9UYJ5_9ACTN</name>
<dbReference type="GO" id="GO:0051701">
    <property type="term" value="P:biological process involved in interaction with host"/>
    <property type="evidence" value="ECO:0007669"/>
    <property type="project" value="TreeGrafter"/>
</dbReference>
<dbReference type="PANTHER" id="PTHR33371:SF17">
    <property type="entry name" value="MCE-FAMILY PROTEIN MCE1B"/>
    <property type="match status" value="1"/>
</dbReference>